<proteinExistence type="predicted"/>
<dbReference type="EMBL" id="CP063767">
    <property type="protein sequence ID" value="QOY61286.1"/>
    <property type="molecule type" value="Genomic_DNA"/>
</dbReference>
<evidence type="ECO:0000259" key="1">
    <source>
        <dbReference type="Pfam" id="PF13460"/>
    </source>
</evidence>
<keyword evidence="3" id="KW-1185">Reference proteome</keyword>
<dbReference type="InterPro" id="IPR051606">
    <property type="entry name" value="Polyketide_Oxido-like"/>
</dbReference>
<gene>
    <name evidence="2" type="ORF">INP52_03555</name>
</gene>
<dbReference type="InterPro" id="IPR016040">
    <property type="entry name" value="NAD(P)-bd_dom"/>
</dbReference>
<dbReference type="KEGG" id="tio:INP52_03555"/>
<dbReference type="Gene3D" id="3.40.50.720">
    <property type="entry name" value="NAD(P)-binding Rossmann-like Domain"/>
    <property type="match status" value="1"/>
</dbReference>
<dbReference type="Proteomes" id="UP000593735">
    <property type="component" value="Chromosome"/>
</dbReference>
<sequence length="211" mass="22727">MRIAVVSANGRVGRLVVHEAVARGHEVTAVVRAESKTEATAVIQKDLFDLEASDLADFDVVVDAFGAWQEETLSQHSASLAHLCDVLSGTPVRLLVVGGAGSLYTDRAHTRHLMDNADFPASFLPLASAMGKSLDELRKRSDVRWTYLSPAADFQAEGERTGSYVLAGEELANNERGESVISYADFAIAMVDEAERTDGSHVGKRISVVRA</sequence>
<evidence type="ECO:0000313" key="2">
    <source>
        <dbReference type="EMBL" id="QOY61286.1"/>
    </source>
</evidence>
<dbReference type="RefSeq" id="WP_194372468.1">
    <property type="nucleotide sequence ID" value="NZ_CP063767.1"/>
</dbReference>
<dbReference type="Pfam" id="PF13460">
    <property type="entry name" value="NAD_binding_10"/>
    <property type="match status" value="1"/>
</dbReference>
<name>A0A7S7M9Q4_9ACTN</name>
<accession>A0A7S7M9Q4</accession>
<reference evidence="2 3" key="1">
    <citation type="submission" date="2020-10" db="EMBL/GenBank/DDBJ databases">
        <title>Olsenella immobilis sp.nov., isolated from the mud in a fermentation cellar used for the production of Chinese strong-flavoured liquor.</title>
        <authorList>
            <person name="Lu L."/>
        </authorList>
    </citation>
    <scope>NUCLEOTIDE SEQUENCE [LARGE SCALE GENOMIC DNA]</scope>
    <source>
        <strain evidence="2 3">LZLJ-2</strain>
    </source>
</reference>
<dbReference type="PANTHER" id="PTHR43355">
    <property type="entry name" value="FLAVIN REDUCTASE (NADPH)"/>
    <property type="match status" value="1"/>
</dbReference>
<dbReference type="InterPro" id="IPR036291">
    <property type="entry name" value="NAD(P)-bd_dom_sf"/>
</dbReference>
<dbReference type="PANTHER" id="PTHR43355:SF2">
    <property type="entry name" value="FLAVIN REDUCTASE (NADPH)"/>
    <property type="match status" value="1"/>
</dbReference>
<organism evidence="2 3">
    <name type="scientific">Thermophilibacter immobilis</name>
    <dbReference type="NCBI Taxonomy" id="2779519"/>
    <lineage>
        <taxon>Bacteria</taxon>
        <taxon>Bacillati</taxon>
        <taxon>Actinomycetota</taxon>
        <taxon>Coriobacteriia</taxon>
        <taxon>Coriobacteriales</taxon>
        <taxon>Atopobiaceae</taxon>
        <taxon>Thermophilibacter</taxon>
    </lineage>
</organism>
<evidence type="ECO:0000313" key="3">
    <source>
        <dbReference type="Proteomes" id="UP000593735"/>
    </source>
</evidence>
<dbReference type="SUPFAM" id="SSF51735">
    <property type="entry name" value="NAD(P)-binding Rossmann-fold domains"/>
    <property type="match status" value="1"/>
</dbReference>
<dbReference type="AlphaFoldDB" id="A0A7S7M9Q4"/>
<protein>
    <submittedName>
        <fullName evidence="2">NAD(P)H-binding protein</fullName>
    </submittedName>
</protein>
<dbReference type="GO" id="GO:0016646">
    <property type="term" value="F:oxidoreductase activity, acting on the CH-NH group of donors, NAD or NADP as acceptor"/>
    <property type="evidence" value="ECO:0007669"/>
    <property type="project" value="TreeGrafter"/>
</dbReference>
<dbReference type="CDD" id="cd05244">
    <property type="entry name" value="BVR-B_like_SDR_a"/>
    <property type="match status" value="1"/>
</dbReference>
<feature type="domain" description="NAD(P)-binding" evidence="1">
    <location>
        <begin position="8"/>
        <end position="192"/>
    </location>
</feature>